<evidence type="ECO:0000256" key="5">
    <source>
        <dbReference type="ARBA" id="ARBA00022786"/>
    </source>
</evidence>
<dbReference type="Gene3D" id="3.30.2410.10">
    <property type="entry name" value="Hect, E3 ligase catalytic domain"/>
    <property type="match status" value="1"/>
</dbReference>
<dbReference type="InterPro" id="IPR000569">
    <property type="entry name" value="HECT_dom"/>
</dbReference>
<evidence type="ECO:0000313" key="11">
    <source>
        <dbReference type="Proteomes" id="UP000604046"/>
    </source>
</evidence>
<dbReference type="CDD" id="cd02325">
    <property type="entry name" value="R3H"/>
    <property type="match status" value="1"/>
</dbReference>
<evidence type="ECO:0000256" key="1">
    <source>
        <dbReference type="ARBA" id="ARBA00003343"/>
    </source>
</evidence>
<dbReference type="Pfam" id="PF01885">
    <property type="entry name" value="PTS_2-RNA"/>
    <property type="match status" value="1"/>
</dbReference>
<dbReference type="SUPFAM" id="SSF82708">
    <property type="entry name" value="R3H domain"/>
    <property type="match status" value="1"/>
</dbReference>
<dbReference type="Pfam" id="PF03159">
    <property type="entry name" value="XRN_N"/>
    <property type="match status" value="1"/>
</dbReference>
<accession>A0A812S3W2</accession>
<keyword evidence="4" id="KW-0808">Transferase</keyword>
<keyword evidence="11" id="KW-1185">Reference proteome</keyword>
<evidence type="ECO:0000256" key="6">
    <source>
        <dbReference type="ARBA" id="ARBA00023027"/>
    </source>
</evidence>
<dbReference type="GO" id="GO:0003676">
    <property type="term" value="F:nucleic acid binding"/>
    <property type="evidence" value="ECO:0007669"/>
    <property type="project" value="InterPro"/>
</dbReference>
<dbReference type="SUPFAM" id="SSF56204">
    <property type="entry name" value="Hect, E3 ligase catalytic domain"/>
    <property type="match status" value="1"/>
</dbReference>
<feature type="domain" description="HECT" evidence="9">
    <location>
        <begin position="1004"/>
        <end position="1327"/>
    </location>
</feature>
<evidence type="ECO:0000256" key="7">
    <source>
        <dbReference type="ARBA" id="ARBA00047949"/>
    </source>
</evidence>
<dbReference type="Pfam" id="PF00632">
    <property type="entry name" value="HECT"/>
    <property type="match status" value="1"/>
</dbReference>
<dbReference type="PROSITE" id="PS50237">
    <property type="entry name" value="HECT"/>
    <property type="match status" value="1"/>
</dbReference>
<comment type="caution">
    <text evidence="8">Lacks conserved residue(s) required for the propagation of feature annotation.</text>
</comment>
<dbReference type="GO" id="GO:0006388">
    <property type="term" value="P:tRNA splicing, via endonucleolytic cleavage and ligation"/>
    <property type="evidence" value="ECO:0007669"/>
    <property type="project" value="TreeGrafter"/>
</dbReference>
<organism evidence="10 11">
    <name type="scientific">Symbiodinium natans</name>
    <dbReference type="NCBI Taxonomy" id="878477"/>
    <lineage>
        <taxon>Eukaryota</taxon>
        <taxon>Sar</taxon>
        <taxon>Alveolata</taxon>
        <taxon>Dinophyceae</taxon>
        <taxon>Suessiales</taxon>
        <taxon>Symbiodiniaceae</taxon>
        <taxon>Symbiodinium</taxon>
    </lineage>
</organism>
<comment type="catalytic activity">
    <reaction evidence="7">
        <text>2'-phospho-[ligated tRNA] + NAD(+) = mature tRNA + ADP-alpha-D-ribose 1'',2''-cyclic phosphate + nicotinamide</text>
        <dbReference type="Rhea" id="RHEA:23324"/>
        <dbReference type="Rhea" id="RHEA-COMP:11106"/>
        <dbReference type="Rhea" id="RHEA-COMP:11107"/>
        <dbReference type="ChEBI" id="CHEBI:17154"/>
        <dbReference type="ChEBI" id="CHEBI:57540"/>
        <dbReference type="ChEBI" id="CHEBI:76596"/>
        <dbReference type="ChEBI" id="CHEBI:82883"/>
        <dbReference type="ChEBI" id="CHEBI:85027"/>
        <dbReference type="EC" id="2.7.1.160"/>
    </reaction>
</comment>
<proteinExistence type="inferred from homology"/>
<dbReference type="Gene3D" id="3.40.50.12390">
    <property type="match status" value="1"/>
</dbReference>
<dbReference type="GO" id="GO:0004842">
    <property type="term" value="F:ubiquitin-protein transferase activity"/>
    <property type="evidence" value="ECO:0007669"/>
    <property type="project" value="InterPro"/>
</dbReference>
<dbReference type="Gene3D" id="3.90.1750.10">
    <property type="entry name" value="Hect, E3 ligase catalytic domains"/>
    <property type="match status" value="1"/>
</dbReference>
<evidence type="ECO:0000256" key="2">
    <source>
        <dbReference type="ARBA" id="ARBA00009836"/>
    </source>
</evidence>
<dbReference type="Gene3D" id="3.30.1370.50">
    <property type="entry name" value="R3H-like domain"/>
    <property type="match status" value="1"/>
</dbReference>
<dbReference type="PANTHER" id="PTHR12684">
    <property type="entry name" value="PUTATIVE PHOSPHOTRANSFERASE"/>
    <property type="match status" value="1"/>
</dbReference>
<comment type="caution">
    <text evidence="10">The sequence shown here is derived from an EMBL/GenBank/DDBJ whole genome shotgun (WGS) entry which is preliminary data.</text>
</comment>
<dbReference type="Gene3D" id="1.10.10.970">
    <property type="entry name" value="RNA 2'-phosphotransferase, Tpt1/KptA family, N-terminal domain"/>
    <property type="match status" value="1"/>
</dbReference>
<dbReference type="GO" id="GO:0000215">
    <property type="term" value="F:tRNA 2'-phosphotransferase activity"/>
    <property type="evidence" value="ECO:0007669"/>
    <property type="project" value="UniProtKB-EC"/>
</dbReference>
<dbReference type="InterPro" id="IPR035983">
    <property type="entry name" value="Hect_E3_ubiquitin_ligase"/>
</dbReference>
<dbReference type="InterPro" id="IPR002745">
    <property type="entry name" value="Ptrans_KptA/Tpt1"/>
</dbReference>
<comment type="function">
    <text evidence="1">Catalyzes the last step of tRNA splicing, the transfer of the splice junction 2'-phosphate from ligated tRNA to NAD to produce ADP-ribose 1''-2'' cyclic phosphate.</text>
</comment>
<dbReference type="OrthoDB" id="437244at2759"/>
<evidence type="ECO:0000256" key="4">
    <source>
        <dbReference type="ARBA" id="ARBA00022679"/>
    </source>
</evidence>
<dbReference type="PANTHER" id="PTHR12684:SF2">
    <property type="entry name" value="TRNA 2'-PHOSPHOTRANSFERASE 1"/>
    <property type="match status" value="1"/>
</dbReference>
<evidence type="ECO:0000256" key="3">
    <source>
        <dbReference type="ARBA" id="ARBA00012007"/>
    </source>
</evidence>
<evidence type="ECO:0000259" key="9">
    <source>
        <dbReference type="PROSITE" id="PS50237"/>
    </source>
</evidence>
<dbReference type="InterPro" id="IPR036867">
    <property type="entry name" value="R3H_dom_sf"/>
</dbReference>
<gene>
    <name evidence="10" type="ORF">SNAT2548_LOCUS25807</name>
</gene>
<evidence type="ECO:0000313" key="10">
    <source>
        <dbReference type="EMBL" id="CAE7463134.1"/>
    </source>
</evidence>
<dbReference type="Proteomes" id="UP000604046">
    <property type="component" value="Unassembled WGS sequence"/>
</dbReference>
<dbReference type="InterPro" id="IPR001374">
    <property type="entry name" value="R3H_dom"/>
</dbReference>
<protein>
    <recommendedName>
        <fullName evidence="3">2'-phosphotransferase</fullName>
        <ecNumber evidence="3">2.7.1.160</ecNumber>
    </recommendedName>
</protein>
<sequence length="1341" mass="149758">MGIPRLTQWLRHNYPDAFGLEADLKAEHVYLDVNCVLHEALTALGGSAAEESFIRHVFQRLDLILEQVHCSASLYLAVDGAAAAAKGASDPQLTGWVGMDVVRTRHRKHMEVLERIETTGDVRNRWQSSAGGAVFGRRWWDRQEVFCLRRTCLKSQGRRNASGVAICFLAGVGRRLDHLLPKLISEQKEELALRLGHLALISDDPDNAEKLSQNKRCKHVLDVCWQTIGADILTSHDDSISILVNLLVPSATRSEVFRGLAEFAREKGSVRMLLKHVDMPALAHHLVKAVSRCGNVEARDVAQACNLTAASMENPEDRVAFCNAIIDTDGGDSFMLNLFDAWPKNLENMQLIETLDWFLSNPVDDLMWDAQTANRQEFAEKWLTFLAGQFLEPEESTTAMQALGDTLQVRDTTFRHVLLQEPLLEHLVSSLVVSVLTNRQDHGKIRAAMYAALHLASPREPTPLSLLSRHERFDTLVALAVENMQVVMEENIINVLTIFLQNKPTKQAKFGYGFRSHDRAAADVNRHELQRCLIWLRWRRQAGEAVKTMEQEAPAKQRPGEITDSRVRNRWIASFVLKLHPEELDKLTDDVDFLIFPPELNAAERKHAHEVVKAQKLMSVSTGSGDVRQLQVFRPGAKKVRADAHLIIQREEQLSRKLSSLLRHSAEQRGIGMLQDGYAPLSTVLSQREFSRFKHTVEEVQALVERDQKRRFELTTRAGEMWIRATQGHTMRSVKDDALLRPMSLEEAEKVESCVHGTYRMLWEEILSSGGLSRMARNHIHFTTCTTTNTEVSGMRGDCEVVIYISLLAAMSSGLQFFMSTNGVVLTPGDERGMVSSKHFEKVVALEDGAILWPENSVSDAPATADATQNTDTEVLASGHVKQIIESVSFLLAAESSSLLDASLELLATLLESIDSGALLGACGALERLIPRLCSLEKGRDILHGLIALLQWYPRYVQLISLDVKAEWLAEQLQASSEERPAPVRLEVQREQLLDSLCSGLAQGSASLSWGIDVTFTDDEDEDEDEESNHRQEFFRLAAEEFMELGLFVSKDGQRSFHINPEAKENQLPQFELCGKVIGLALLHRDNVPAMRLSPALRKVLLGGAKLKMEDLAAVDPTFYQNHVLHILEGHYKEEEPPKELAELGLTFQDEIGGVKTELCIGGAQRRVTEENKSQYLDLLCHHRLLGSVRPQVQALLRGVHALVSPEVQHALQRTISAAELGMILCGTARPDVQEWKEGSTKMDELSPEAWQMFWQALEAMTPEQQNAVLEFATGSTHPPTEGGLAALKFTVAPARSTEPAAEPHLSTLYLPSYNSAEEAREALVMAAYGHSNRMCPQEAK</sequence>
<dbReference type="SUPFAM" id="SSF56399">
    <property type="entry name" value="ADP-ribosylation"/>
    <property type="match status" value="1"/>
</dbReference>
<keyword evidence="5 8" id="KW-0833">Ubl conjugation pathway</keyword>
<evidence type="ECO:0000256" key="8">
    <source>
        <dbReference type="PROSITE-ProRule" id="PRU00104"/>
    </source>
</evidence>
<dbReference type="Gene3D" id="3.20.170.30">
    <property type="match status" value="1"/>
</dbReference>
<dbReference type="InterPro" id="IPR042081">
    <property type="entry name" value="RNA_2'-PTrans_C"/>
</dbReference>
<dbReference type="EC" id="2.7.1.160" evidence="3"/>
<dbReference type="InterPro" id="IPR042080">
    <property type="entry name" value="RNA_2'-PTrans_N"/>
</dbReference>
<keyword evidence="6" id="KW-0520">NAD</keyword>
<dbReference type="Gene3D" id="3.30.2160.10">
    <property type="entry name" value="Hect, E3 ligase catalytic domain"/>
    <property type="match status" value="1"/>
</dbReference>
<name>A0A812S3W2_9DINO</name>
<comment type="similarity">
    <text evidence="2">Belongs to the KptA/TPT1 family.</text>
</comment>
<dbReference type="EMBL" id="CAJNDS010002410">
    <property type="protein sequence ID" value="CAE7463134.1"/>
    <property type="molecule type" value="Genomic_DNA"/>
</dbReference>
<dbReference type="SMART" id="SM00119">
    <property type="entry name" value="HECTc"/>
    <property type="match status" value="1"/>
</dbReference>
<reference evidence="10" key="1">
    <citation type="submission" date="2021-02" db="EMBL/GenBank/DDBJ databases">
        <authorList>
            <person name="Dougan E. K."/>
            <person name="Rhodes N."/>
            <person name="Thang M."/>
            <person name="Chan C."/>
        </authorList>
    </citation>
    <scope>NUCLEOTIDE SEQUENCE</scope>
</reference>
<dbReference type="GO" id="GO:0004527">
    <property type="term" value="F:exonuclease activity"/>
    <property type="evidence" value="ECO:0007669"/>
    <property type="project" value="InterPro"/>
</dbReference>
<dbReference type="Pfam" id="PF01424">
    <property type="entry name" value="R3H"/>
    <property type="match status" value="1"/>
</dbReference>
<dbReference type="InterPro" id="IPR004859">
    <property type="entry name" value="Xrn1_N"/>
</dbReference>